<evidence type="ECO:0000313" key="2">
    <source>
        <dbReference type="EMBL" id="TDE41266.1"/>
    </source>
</evidence>
<organism evidence="2 3">
    <name type="scientific">Antarcticimicrobium sediminis</name>
    <dbReference type="NCBI Taxonomy" id="2546227"/>
    <lineage>
        <taxon>Bacteria</taxon>
        <taxon>Pseudomonadati</taxon>
        <taxon>Pseudomonadota</taxon>
        <taxon>Alphaproteobacteria</taxon>
        <taxon>Rhodobacterales</taxon>
        <taxon>Paracoccaceae</taxon>
        <taxon>Antarcticimicrobium</taxon>
    </lineage>
</organism>
<keyword evidence="3" id="KW-1185">Reference proteome</keyword>
<dbReference type="NCBIfam" id="NF041384">
    <property type="entry name" value="YHS_seleno_dom"/>
    <property type="match status" value="1"/>
</dbReference>
<dbReference type="Proteomes" id="UP000294662">
    <property type="component" value="Unassembled WGS sequence"/>
</dbReference>
<name>A0A4V2Z8Q1_9RHOB</name>
<dbReference type="EMBL" id="SMFP01000001">
    <property type="protein sequence ID" value="TDE41266.1"/>
    <property type="molecule type" value="Genomic_DNA"/>
</dbReference>
<feature type="chain" id="PRO_5020500726" evidence="1">
    <location>
        <begin position="17"/>
        <end position="142"/>
    </location>
</feature>
<dbReference type="AlphaFoldDB" id="A0A4V2Z8Q1"/>
<comment type="caution">
    <text evidence="2">The sequence shown here is derived from an EMBL/GenBank/DDBJ whole genome shotgun (WGS) entry which is preliminary data.</text>
</comment>
<keyword evidence="1" id="KW-0732">Signal</keyword>
<accession>A0A4V2Z8Q1</accession>
<evidence type="ECO:0000313" key="3">
    <source>
        <dbReference type="Proteomes" id="UP000294662"/>
    </source>
</evidence>
<sequence length="142" mass="15583">MSVLTALLLLTGVARAEMPVFHASKGAAISGYDTVAYFTVGKAVRGKPDIAVMWKGAVWLFSTRKNRETFEANPRAYAPQFGGYCAYAMSKGQILGANPEAWRIVDGKLYLIHSFTYMKLWAVDPPQNIVLAGANWPGVLRQ</sequence>
<gene>
    <name evidence="2" type="ORF">E1B25_03075</name>
</gene>
<proteinExistence type="predicted"/>
<feature type="signal peptide" evidence="1">
    <location>
        <begin position="1"/>
        <end position="16"/>
    </location>
</feature>
<dbReference type="OrthoDB" id="344729at2"/>
<reference evidence="2 3" key="1">
    <citation type="submission" date="2019-03" db="EMBL/GenBank/DDBJ databases">
        <authorList>
            <person name="Zhang S."/>
        </authorList>
    </citation>
    <scope>NUCLEOTIDE SEQUENCE [LARGE SCALE GENOMIC DNA]</scope>
    <source>
        <strain evidence="2 3">S4J41</strain>
    </source>
</reference>
<protein>
    <submittedName>
        <fullName evidence="2">YHS domain protein</fullName>
    </submittedName>
</protein>
<evidence type="ECO:0000256" key="1">
    <source>
        <dbReference type="SAM" id="SignalP"/>
    </source>
</evidence>